<protein>
    <recommendedName>
        <fullName evidence="1">Reverse transcriptase zinc-binding domain-containing protein</fullName>
    </recommendedName>
</protein>
<dbReference type="Gramene" id="AET4Gv20681900.1">
    <property type="protein sequence ID" value="AET4Gv20681900.1"/>
    <property type="gene ID" value="AET4Gv20681900"/>
</dbReference>
<reference evidence="3" key="2">
    <citation type="journal article" date="2017" name="Nat. Plants">
        <title>The Aegilops tauschii genome reveals multiple impacts of transposons.</title>
        <authorList>
            <person name="Zhao G."/>
            <person name="Zou C."/>
            <person name="Li K."/>
            <person name="Wang K."/>
            <person name="Li T."/>
            <person name="Gao L."/>
            <person name="Zhang X."/>
            <person name="Wang H."/>
            <person name="Yang Z."/>
            <person name="Liu X."/>
            <person name="Jiang W."/>
            <person name="Mao L."/>
            <person name="Kong X."/>
            <person name="Jiao Y."/>
            <person name="Jia J."/>
        </authorList>
    </citation>
    <scope>NUCLEOTIDE SEQUENCE [LARGE SCALE GENOMIC DNA]</scope>
    <source>
        <strain evidence="3">cv. AL8/78</strain>
    </source>
</reference>
<evidence type="ECO:0000313" key="2">
    <source>
        <dbReference type="EnsemblPlants" id="AET4Gv20681900.1"/>
    </source>
</evidence>
<reference evidence="2" key="4">
    <citation type="submission" date="2019-03" db="UniProtKB">
        <authorList>
            <consortium name="EnsemblPlants"/>
        </authorList>
    </citation>
    <scope>IDENTIFICATION</scope>
</reference>
<proteinExistence type="predicted"/>
<feature type="domain" description="Reverse transcriptase zinc-binding" evidence="1">
    <location>
        <begin position="22"/>
        <end position="104"/>
    </location>
</feature>
<sequence>MEVQLSQQPDKLRWKLTRSGVFTVKSMYVDVINSSSIPSFKHVWAVKVPLKIKVFMWFVHKQVILTKENLTKRNWTGPTRCSFCDRDETIKHLFLDCPLAKILWPTVHIAFNITPPSSVNTLFGT</sequence>
<dbReference type="InterPro" id="IPR026960">
    <property type="entry name" value="RVT-Znf"/>
</dbReference>
<dbReference type="PANTHER" id="PTHR36617:SF14">
    <property type="entry name" value="REVERSE TRANSCRIPTASE ZINC-BINDING DOMAIN-CONTAINING PROTEIN"/>
    <property type="match status" value="1"/>
</dbReference>
<dbReference type="PANTHER" id="PTHR36617">
    <property type="entry name" value="PROTEIN, PUTATIVE-RELATED"/>
    <property type="match status" value="1"/>
</dbReference>
<reference evidence="2" key="3">
    <citation type="journal article" date="2017" name="Nature">
        <title>Genome sequence of the progenitor of the wheat D genome Aegilops tauschii.</title>
        <authorList>
            <person name="Luo M.C."/>
            <person name="Gu Y.Q."/>
            <person name="Puiu D."/>
            <person name="Wang H."/>
            <person name="Twardziok S.O."/>
            <person name="Deal K.R."/>
            <person name="Huo N."/>
            <person name="Zhu T."/>
            <person name="Wang L."/>
            <person name="Wang Y."/>
            <person name="McGuire P.E."/>
            <person name="Liu S."/>
            <person name="Long H."/>
            <person name="Ramasamy R.K."/>
            <person name="Rodriguez J.C."/>
            <person name="Van S.L."/>
            <person name="Yuan L."/>
            <person name="Wang Z."/>
            <person name="Xia Z."/>
            <person name="Xiao L."/>
            <person name="Anderson O.D."/>
            <person name="Ouyang S."/>
            <person name="Liang Y."/>
            <person name="Zimin A.V."/>
            <person name="Pertea G."/>
            <person name="Qi P."/>
            <person name="Bennetzen J.L."/>
            <person name="Dai X."/>
            <person name="Dawson M.W."/>
            <person name="Muller H.G."/>
            <person name="Kugler K."/>
            <person name="Rivarola-Duarte L."/>
            <person name="Spannagl M."/>
            <person name="Mayer K.F.X."/>
            <person name="Lu F.H."/>
            <person name="Bevan M.W."/>
            <person name="Leroy P."/>
            <person name="Li P."/>
            <person name="You F.M."/>
            <person name="Sun Q."/>
            <person name="Liu Z."/>
            <person name="Lyons E."/>
            <person name="Wicker T."/>
            <person name="Salzberg S.L."/>
            <person name="Devos K.M."/>
            <person name="Dvorak J."/>
        </authorList>
    </citation>
    <scope>NUCLEOTIDE SEQUENCE [LARGE SCALE GENOMIC DNA]</scope>
    <source>
        <strain evidence="2">cv. AL8/78</strain>
    </source>
</reference>
<dbReference type="EnsemblPlants" id="AET4Gv20681900.1">
    <property type="protein sequence ID" value="AET4Gv20681900.1"/>
    <property type="gene ID" value="AET4Gv20681900"/>
</dbReference>
<evidence type="ECO:0000313" key="3">
    <source>
        <dbReference type="Proteomes" id="UP000015105"/>
    </source>
</evidence>
<accession>A0A453IUH4</accession>
<dbReference type="Pfam" id="PF13966">
    <property type="entry name" value="zf-RVT"/>
    <property type="match status" value="1"/>
</dbReference>
<evidence type="ECO:0000259" key="1">
    <source>
        <dbReference type="Pfam" id="PF13966"/>
    </source>
</evidence>
<reference evidence="2" key="5">
    <citation type="journal article" date="2021" name="G3 (Bethesda)">
        <title>Aegilops tauschii genome assembly Aet v5.0 features greater sequence contiguity and improved annotation.</title>
        <authorList>
            <person name="Wang L."/>
            <person name="Zhu T."/>
            <person name="Rodriguez J.C."/>
            <person name="Deal K.R."/>
            <person name="Dubcovsky J."/>
            <person name="McGuire P.E."/>
            <person name="Lux T."/>
            <person name="Spannagl M."/>
            <person name="Mayer K.F.X."/>
            <person name="Baldrich P."/>
            <person name="Meyers B.C."/>
            <person name="Huo N."/>
            <person name="Gu Y.Q."/>
            <person name="Zhou H."/>
            <person name="Devos K.M."/>
            <person name="Bennetzen J.L."/>
            <person name="Unver T."/>
            <person name="Budak H."/>
            <person name="Gulick P.J."/>
            <person name="Galiba G."/>
            <person name="Kalapos B."/>
            <person name="Nelson D.R."/>
            <person name="Li P."/>
            <person name="You F.M."/>
            <person name="Luo M.C."/>
            <person name="Dvorak J."/>
        </authorList>
    </citation>
    <scope>NUCLEOTIDE SEQUENCE [LARGE SCALE GENOMIC DNA]</scope>
    <source>
        <strain evidence="2">cv. AL8/78</strain>
    </source>
</reference>
<keyword evidence="3" id="KW-1185">Reference proteome</keyword>
<dbReference type="Proteomes" id="UP000015105">
    <property type="component" value="Chromosome 4D"/>
</dbReference>
<name>A0A453IUH4_AEGTS</name>
<reference evidence="3" key="1">
    <citation type="journal article" date="2014" name="Science">
        <title>Ancient hybridizations among the ancestral genomes of bread wheat.</title>
        <authorList>
            <consortium name="International Wheat Genome Sequencing Consortium,"/>
            <person name="Marcussen T."/>
            <person name="Sandve S.R."/>
            <person name="Heier L."/>
            <person name="Spannagl M."/>
            <person name="Pfeifer M."/>
            <person name="Jakobsen K.S."/>
            <person name="Wulff B.B."/>
            <person name="Steuernagel B."/>
            <person name="Mayer K.F."/>
            <person name="Olsen O.A."/>
        </authorList>
    </citation>
    <scope>NUCLEOTIDE SEQUENCE [LARGE SCALE GENOMIC DNA]</scope>
    <source>
        <strain evidence="3">cv. AL8/78</strain>
    </source>
</reference>
<dbReference type="AlphaFoldDB" id="A0A453IUH4"/>
<organism evidence="2 3">
    <name type="scientific">Aegilops tauschii subsp. strangulata</name>
    <name type="common">Goatgrass</name>
    <dbReference type="NCBI Taxonomy" id="200361"/>
    <lineage>
        <taxon>Eukaryota</taxon>
        <taxon>Viridiplantae</taxon>
        <taxon>Streptophyta</taxon>
        <taxon>Embryophyta</taxon>
        <taxon>Tracheophyta</taxon>
        <taxon>Spermatophyta</taxon>
        <taxon>Magnoliopsida</taxon>
        <taxon>Liliopsida</taxon>
        <taxon>Poales</taxon>
        <taxon>Poaceae</taxon>
        <taxon>BOP clade</taxon>
        <taxon>Pooideae</taxon>
        <taxon>Triticodae</taxon>
        <taxon>Triticeae</taxon>
        <taxon>Triticinae</taxon>
        <taxon>Aegilops</taxon>
    </lineage>
</organism>